<dbReference type="PROSITE" id="PS51257">
    <property type="entry name" value="PROKAR_LIPOPROTEIN"/>
    <property type="match status" value="1"/>
</dbReference>
<dbReference type="RefSeq" id="WP_210760354.1">
    <property type="nucleotide sequence ID" value="NZ_CP060139.1"/>
</dbReference>
<dbReference type="KEGG" id="chyd:H4K34_08285"/>
<evidence type="ECO:0000313" key="3">
    <source>
        <dbReference type="EMBL" id="QNR25829.1"/>
    </source>
</evidence>
<feature type="coiled-coil region" evidence="1">
    <location>
        <begin position="103"/>
        <end position="130"/>
    </location>
</feature>
<dbReference type="EMBL" id="CP060139">
    <property type="protein sequence ID" value="QNR25829.1"/>
    <property type="molecule type" value="Genomic_DNA"/>
</dbReference>
<proteinExistence type="predicted"/>
<feature type="signal peptide" evidence="2">
    <location>
        <begin position="1"/>
        <end position="25"/>
    </location>
</feature>
<keyword evidence="2" id="KW-0732">Signal</keyword>
<evidence type="ECO:0000256" key="2">
    <source>
        <dbReference type="SAM" id="SignalP"/>
    </source>
</evidence>
<protein>
    <recommendedName>
        <fullName evidence="5">Alpha/beta hydrolase</fullName>
    </recommendedName>
</protein>
<keyword evidence="1" id="KW-0175">Coiled coil</keyword>
<accession>A0A7H0VJD1</accession>
<reference evidence="3 4" key="1">
    <citation type="submission" date="2020-08" db="EMBL/GenBank/DDBJ databases">
        <title>Croceimicrobium hydrocarbonivorans gen. nov., sp. nov., a novel marine bacterium isolated from a bacterial consortium that degrades polyethylene terephthalate.</title>
        <authorList>
            <person name="Liu R."/>
        </authorList>
    </citation>
    <scope>NUCLEOTIDE SEQUENCE [LARGE SCALE GENOMIC DNA]</scope>
    <source>
        <strain evidence="3 4">A20-9</strain>
    </source>
</reference>
<feature type="chain" id="PRO_5028912372" description="Alpha/beta hydrolase" evidence="2">
    <location>
        <begin position="26"/>
        <end position="306"/>
    </location>
</feature>
<dbReference type="Proteomes" id="UP000516305">
    <property type="component" value="Chromosome"/>
</dbReference>
<gene>
    <name evidence="3" type="ORF">H4K34_08285</name>
</gene>
<keyword evidence="4" id="KW-1185">Reference proteome</keyword>
<dbReference type="AlphaFoldDB" id="A0A7H0VJD1"/>
<evidence type="ECO:0000256" key="1">
    <source>
        <dbReference type="SAM" id="Coils"/>
    </source>
</evidence>
<evidence type="ECO:0008006" key="5">
    <source>
        <dbReference type="Google" id="ProtNLM"/>
    </source>
</evidence>
<evidence type="ECO:0000313" key="4">
    <source>
        <dbReference type="Proteomes" id="UP000516305"/>
    </source>
</evidence>
<name>A0A7H0VJD1_9FLAO</name>
<sequence>MQKLRGMVFLAGIILLSLASCKSGAPVQNTAYVEPYLRDSIPYSLANHEEVSERLLIFLPPALDTVQFEKTELYQDIFNAGYDILCIYQPPATGAFFYSRKAMEFKGQQIQNAQNLISHLRKEKKIAGAEHSILMGIEQGGYMIPSLMANNHIDTAIYITASPFSMYMSLQRIAEGRMEWNKARQNFVKDKFGIDSLRVFKQKVEDVENLSSELYSLGSYTNMYWLSYHANYMMEEYRLSPGHHYWIFYDDYPLYKSSDFDYLKLLDKTKANSSAAYKVLSGYQSFSEENWEQLEEVILPYFKEQS</sequence>
<organism evidence="3 4">
    <name type="scientific">Croceimicrobium hydrocarbonivorans</name>
    <dbReference type="NCBI Taxonomy" id="2761580"/>
    <lineage>
        <taxon>Bacteria</taxon>
        <taxon>Pseudomonadati</taxon>
        <taxon>Bacteroidota</taxon>
        <taxon>Flavobacteriia</taxon>
        <taxon>Flavobacteriales</taxon>
        <taxon>Owenweeksiaceae</taxon>
        <taxon>Croceimicrobium</taxon>
    </lineage>
</organism>